<keyword evidence="1" id="KW-0813">Transport</keyword>
<evidence type="ECO:0000313" key="6">
    <source>
        <dbReference type="EMBL" id="QLG73719.1"/>
    </source>
</evidence>
<gene>
    <name evidence="6" type="ORF">HG535_0F02300</name>
</gene>
<evidence type="ECO:0000259" key="4">
    <source>
        <dbReference type="Pfam" id="PF16206"/>
    </source>
</evidence>
<organism evidence="6 7">
    <name type="scientific">Zygotorulaspora mrakii</name>
    <name type="common">Zygosaccharomyces mrakii</name>
    <dbReference type="NCBI Taxonomy" id="42260"/>
    <lineage>
        <taxon>Eukaryota</taxon>
        <taxon>Fungi</taxon>
        <taxon>Dikarya</taxon>
        <taxon>Ascomycota</taxon>
        <taxon>Saccharomycotina</taxon>
        <taxon>Saccharomycetes</taxon>
        <taxon>Saccharomycetales</taxon>
        <taxon>Saccharomycetaceae</taxon>
        <taxon>Zygotorulaspora</taxon>
    </lineage>
</organism>
<evidence type="ECO:0000256" key="2">
    <source>
        <dbReference type="ARBA" id="ARBA00022927"/>
    </source>
</evidence>
<dbReference type="GeneID" id="59237478"/>
<keyword evidence="2" id="KW-0653">Protein transport</keyword>
<dbReference type="InterPro" id="IPR016024">
    <property type="entry name" value="ARM-type_fold"/>
</dbReference>
<evidence type="ECO:0000259" key="3">
    <source>
        <dbReference type="Pfam" id="PF12783"/>
    </source>
</evidence>
<name>A0A7H9B6Z8_ZYGMR</name>
<evidence type="ECO:0000259" key="5">
    <source>
        <dbReference type="Pfam" id="PF16213"/>
    </source>
</evidence>
<feature type="domain" description="Mon2 C-terminal" evidence="4">
    <location>
        <begin position="916"/>
        <end position="1068"/>
    </location>
</feature>
<dbReference type="Pfam" id="PF16206">
    <property type="entry name" value="Mon2_C"/>
    <property type="match status" value="1"/>
</dbReference>
<dbReference type="RefSeq" id="XP_037145445.1">
    <property type="nucleotide sequence ID" value="XM_037289550.1"/>
</dbReference>
<sequence length="1619" mass="184102">MSVVNKEFNAFWKQLYSELQSLSSEAKKRNNAIRQASDKSIEILKTVHSYDELSQHPDFVVPFILSCSSNNAKFTTISMQCLQGLASTPCLPQDKLSDVLDGFIDATQLALEIKLKVLQVLPIFFKNYSQYVFGPLCAKLLRCCSNLLHSPNKSSMVVGTASATLQQLIDEIFERVLSEDSALEEGDYSVLVGNNESIKVNAYRFDANRLFSDLCSSFDITDSQEHGIDESFLDTKNLPVTYGLEILESILQNGKGIFLKFTDMQFLLRIKTVPFLLRCISSGKHFSIVLRSFRCINLLMNEDYLLVLELEMEVILSLLIHALSIDSDSSLWKKALSLEIFANVAQNFNLLAEVFMTYDNFPDKKHVITNLLNELLRLLSDEDVKNCLCESDVIEKLDQPIISAEVLPLKIQYIHMLDKSNAPSVNIIYIIWLILTIPNEMSDGLSVATLKFSQSADELSSADHLERLTIVYQGIFSGLFEIHCKFLFSTSLDTPLFHSLIRAFQKLAHAAGMLSLSKELNRCLDLFSQAIVTNGITNNPMHLETSQQSTIFNTLSGSLVGPTSSDKVSSEFQFRRIFPPRNINQRQVSLFRALISLSVSLGPALDSENWSYILKTWQWISYYVYGPSADIMEEFYAQDVPPSPSMTKNEILSVENSIVKLYESTTSYGSTAFKAILEQLISECQCSLFPREMNDDVDASSNKTTACRQIEGCACNRLFYITQIGELAIYNSSRFFTDQKNKETALMAVNYLIELVANRDLPNLTIRLYAAKTFTDIIRKVCFEVGSIEDQDLRVARFHILESVILDSILNCINALKELDVTKNTIHNGVLKAESEILLQLLSALKDILNEFGDIINTSWSAVFMIVNSPFEWLKKDLNDVLVEDESDSSLVNGILQKYKEMIQVSYDVFKLISDDFLQSLPIQIIKIVIDTLLNFVMQELNLNISFSSISQFWLVGDYLRQRKDQPLISNEEKEFLHDIESGRLEEIISSHDAGAYKMYNGLWLYLLKKLIECSEDKRIEVKNGAVQTFFRIVDSHGAFFPDWNLIFLEVIKPLLTNKWSVRDQTSDAEFWNHTFEGLVDLYPSHFTDFSEDGAGTEQWRMLLDFIESYVGSGSTDVAYVAIVNYHTLLKSMLDMAYLPKEVLDKVMDIWSRYNIVYGDLTDNTFAKRSNYDCVQEFIASFPHLYKLIMKYEGVTVEFLEKILSLFNSAVRYPLLPENIRDKIKPSSLQLAVLTGLSTFAQSENGNIEVLILFQLSAIMALPFETKEKIEKKLLPKLPVSSRSRIPSFEAVSFSAFKLLKERLEAERNWAFLTERASIKIMNNLSNVISRKPFFEVVKDSEEPIWIMVSRCFRDISLKMFSVSSTLRAIDQSRRDFCDIFVGVAASILKRIDAIADKKTGSLDAIEYAHYREILLKKEIIQYLDKTQIDNFLTAIWECSFLYEFSEVENEILDLSESLSSLASKLSQFEFADVAGSTTETPILSKYQCSIACLKDLISFAIIPGSEYEEIRRSCSPYLVCRLAFALRRYISNESLVRRAPIPKVRKIELEILLVGLHDILEPTNENTKSTDEAILTALKVLHPLILRTIPLSHKLDVLQKDVLELSLGFTRLISKSDI</sequence>
<dbReference type="EMBL" id="CP058609">
    <property type="protein sequence ID" value="QLG73719.1"/>
    <property type="molecule type" value="Genomic_DNA"/>
</dbReference>
<feature type="domain" description="Mon2/Sec7/BIG1-like dimerisation and cyclophilin-binding" evidence="5">
    <location>
        <begin position="8"/>
        <end position="180"/>
    </location>
</feature>
<dbReference type="SUPFAM" id="SSF48371">
    <property type="entry name" value="ARM repeat"/>
    <property type="match status" value="2"/>
</dbReference>
<feature type="domain" description="Mon2/Sec7/BIG1-like HUS" evidence="3">
    <location>
        <begin position="204"/>
        <end position="367"/>
    </location>
</feature>
<protein>
    <submittedName>
        <fullName evidence="6">Uncharacterized protein</fullName>
    </submittedName>
</protein>
<evidence type="ECO:0000256" key="1">
    <source>
        <dbReference type="ARBA" id="ARBA00022448"/>
    </source>
</evidence>
<dbReference type="Pfam" id="PF16213">
    <property type="entry name" value="DCB"/>
    <property type="match status" value="1"/>
</dbReference>
<dbReference type="KEGG" id="zmk:HG535_0F02300"/>
<evidence type="ECO:0000313" key="7">
    <source>
        <dbReference type="Proteomes" id="UP000509704"/>
    </source>
</evidence>
<dbReference type="InterPro" id="IPR032817">
    <property type="entry name" value="Mon2_C"/>
</dbReference>
<proteinExistence type="predicted"/>
<dbReference type="GO" id="GO:0005794">
    <property type="term" value="C:Golgi apparatus"/>
    <property type="evidence" value="ECO:0007669"/>
    <property type="project" value="UniProtKB-ARBA"/>
</dbReference>
<dbReference type="Pfam" id="PF12783">
    <property type="entry name" value="Sec7-like_HUS"/>
    <property type="match status" value="1"/>
</dbReference>
<accession>A0A7H9B6Z8</accession>
<keyword evidence="7" id="KW-1185">Reference proteome</keyword>
<dbReference type="InterPro" id="IPR032691">
    <property type="entry name" value="Mon2/Sec7/BIG1-like_HUS"/>
</dbReference>
<reference evidence="6 7" key="1">
    <citation type="submission" date="2020-07" db="EMBL/GenBank/DDBJ databases">
        <title>The yeast mating-type switching endonuclease HO is a domesticated member of an unorthodox homing genetic element family.</title>
        <authorList>
            <person name="Coughlan A.Y."/>
            <person name="Lombardi L."/>
            <person name="Braun-Galleani S."/>
            <person name="Martos A.R."/>
            <person name="Galeote V."/>
            <person name="Bigey F."/>
            <person name="Dequin S."/>
            <person name="Byrne K.P."/>
            <person name="Wolfe K.H."/>
        </authorList>
    </citation>
    <scope>NUCLEOTIDE SEQUENCE [LARGE SCALE GENOMIC DNA]</scope>
    <source>
        <strain evidence="6 7">NRRL Y-6702</strain>
    </source>
</reference>
<dbReference type="InterPro" id="IPR032629">
    <property type="entry name" value="DCB_dom"/>
</dbReference>
<dbReference type="OrthoDB" id="294853at2759"/>
<dbReference type="GO" id="GO:0015031">
    <property type="term" value="P:protein transport"/>
    <property type="evidence" value="ECO:0007669"/>
    <property type="project" value="UniProtKB-KW"/>
</dbReference>
<dbReference type="Proteomes" id="UP000509704">
    <property type="component" value="Chromosome 6"/>
</dbReference>